<dbReference type="UniPathway" id="UPA00219"/>
<accession>A0A374NIH9</accession>
<keyword evidence="8" id="KW-0472">Membrane</keyword>
<proteinExistence type="predicted"/>
<dbReference type="InterPro" id="IPR005490">
    <property type="entry name" value="LD_TPept_cat_dom"/>
</dbReference>
<evidence type="ECO:0000259" key="9">
    <source>
        <dbReference type="PROSITE" id="PS52029"/>
    </source>
</evidence>
<evidence type="ECO:0000256" key="2">
    <source>
        <dbReference type="ARBA" id="ARBA00022679"/>
    </source>
</evidence>
<dbReference type="GO" id="GO:0071555">
    <property type="term" value="P:cell wall organization"/>
    <property type="evidence" value="ECO:0007669"/>
    <property type="project" value="UniProtKB-UniRule"/>
</dbReference>
<keyword evidence="8" id="KW-1133">Transmembrane helix</keyword>
<gene>
    <name evidence="10" type="ORF">DXD91_10955</name>
</gene>
<dbReference type="SUPFAM" id="SSF141523">
    <property type="entry name" value="L,D-transpeptidase catalytic domain-like"/>
    <property type="match status" value="1"/>
</dbReference>
<dbReference type="PANTHER" id="PTHR30582">
    <property type="entry name" value="L,D-TRANSPEPTIDASE"/>
    <property type="match status" value="1"/>
</dbReference>
<evidence type="ECO:0000256" key="1">
    <source>
        <dbReference type="ARBA" id="ARBA00004752"/>
    </source>
</evidence>
<feature type="region of interest" description="Disordered" evidence="7">
    <location>
        <begin position="334"/>
        <end position="358"/>
    </location>
</feature>
<keyword evidence="3 6" id="KW-0133">Cell shape</keyword>
<keyword evidence="4 6" id="KW-0573">Peptidoglycan synthesis</keyword>
<keyword evidence="5 6" id="KW-0961">Cell wall biogenesis/degradation</keyword>
<keyword evidence="2" id="KW-0808">Transferase</keyword>
<dbReference type="EMBL" id="QSOE01000080">
    <property type="protein sequence ID" value="RGI84448.1"/>
    <property type="molecule type" value="Genomic_DNA"/>
</dbReference>
<comment type="pathway">
    <text evidence="1 6">Cell wall biogenesis; peptidoglycan biosynthesis.</text>
</comment>
<feature type="domain" description="L,D-TPase catalytic" evidence="9">
    <location>
        <begin position="98"/>
        <end position="220"/>
    </location>
</feature>
<dbReference type="CDD" id="cd16913">
    <property type="entry name" value="YkuD_like"/>
    <property type="match status" value="1"/>
</dbReference>
<evidence type="ECO:0000256" key="3">
    <source>
        <dbReference type="ARBA" id="ARBA00022960"/>
    </source>
</evidence>
<evidence type="ECO:0000256" key="4">
    <source>
        <dbReference type="ARBA" id="ARBA00022984"/>
    </source>
</evidence>
<dbReference type="GO" id="GO:0071972">
    <property type="term" value="F:peptidoglycan L,D-transpeptidase activity"/>
    <property type="evidence" value="ECO:0007669"/>
    <property type="project" value="TreeGrafter"/>
</dbReference>
<reference evidence="10 11" key="1">
    <citation type="submission" date="2018-08" db="EMBL/GenBank/DDBJ databases">
        <title>A genome reference for cultivated species of the human gut microbiota.</title>
        <authorList>
            <person name="Zou Y."/>
            <person name="Xue W."/>
            <person name="Luo G."/>
        </authorList>
    </citation>
    <scope>NUCLEOTIDE SEQUENCE [LARGE SCALE GENOMIC DNA]</scope>
    <source>
        <strain evidence="10 11">TM10-1AC</strain>
    </source>
</reference>
<dbReference type="GO" id="GO:0008360">
    <property type="term" value="P:regulation of cell shape"/>
    <property type="evidence" value="ECO:0007669"/>
    <property type="project" value="UniProtKB-UniRule"/>
</dbReference>
<feature type="region of interest" description="Disordered" evidence="7">
    <location>
        <begin position="228"/>
        <end position="256"/>
    </location>
</feature>
<keyword evidence="8" id="KW-0812">Transmembrane</keyword>
<dbReference type="GO" id="GO:0016740">
    <property type="term" value="F:transferase activity"/>
    <property type="evidence" value="ECO:0007669"/>
    <property type="project" value="UniProtKB-KW"/>
</dbReference>
<feature type="active site" description="Proton donor/acceptor" evidence="6">
    <location>
        <position position="168"/>
    </location>
</feature>
<feature type="compositionally biased region" description="Basic residues" evidence="7">
    <location>
        <begin position="228"/>
        <end position="240"/>
    </location>
</feature>
<evidence type="ECO:0000313" key="10">
    <source>
        <dbReference type="EMBL" id="RGI84448.1"/>
    </source>
</evidence>
<dbReference type="PANTHER" id="PTHR30582:SF2">
    <property type="entry name" value="L,D-TRANSPEPTIDASE YCIB-RELATED"/>
    <property type="match status" value="1"/>
</dbReference>
<dbReference type="Pfam" id="PF03734">
    <property type="entry name" value="YkuD"/>
    <property type="match status" value="1"/>
</dbReference>
<comment type="caution">
    <text evidence="10">The sequence shown here is derived from an EMBL/GenBank/DDBJ whole genome shotgun (WGS) entry which is preliminary data.</text>
</comment>
<sequence>MQIYKLLLYKNEKNYIIKMEFCVITRKCLKNAYSKMYVTFAGECQNDFSRMLQDAIFQKRERRGKMKKKRMLLLAAMFVFTFAFIRFNTVDVQAASKYTIYVNRRTNLVNVTNSKTGKLVKAMYCSTGKNYRTIRGTYNTTAKYKWRPLIHGVYGQYSTRIHGAYLFHSVPYYSINKSQVSTKEYNKLGQQASAGCIRLAVTDAKWIYDHCRLGTKVVIGEGRTLKKPSRPKVKVSTKKRAGWDPTDPDSRNPYRPKLTLKKKATKTIAYGSTFNIKNMVNVSSSYASSNALLKSMKVRGKVNTKKAGTYKVRCTITDPYTAVSVTKTFTFKVGKKPKQTTTEKKAPTELTTEEKTAE</sequence>
<evidence type="ECO:0000256" key="8">
    <source>
        <dbReference type="SAM" id="Phobius"/>
    </source>
</evidence>
<dbReference type="InterPro" id="IPR013783">
    <property type="entry name" value="Ig-like_fold"/>
</dbReference>
<feature type="transmembrane region" description="Helical" evidence="8">
    <location>
        <begin position="70"/>
        <end position="87"/>
    </location>
</feature>
<dbReference type="GO" id="GO:0018104">
    <property type="term" value="P:peptidoglycan-protein cross-linking"/>
    <property type="evidence" value="ECO:0007669"/>
    <property type="project" value="TreeGrafter"/>
</dbReference>
<evidence type="ECO:0000256" key="6">
    <source>
        <dbReference type="PROSITE-ProRule" id="PRU01373"/>
    </source>
</evidence>
<dbReference type="PROSITE" id="PS52029">
    <property type="entry name" value="LD_TPASE"/>
    <property type="match status" value="1"/>
</dbReference>
<dbReference type="InterPro" id="IPR038063">
    <property type="entry name" value="Transpep_catalytic_dom"/>
</dbReference>
<dbReference type="Pfam" id="PF16403">
    <property type="entry name" value="Bact_surface_Ig-like"/>
    <property type="match status" value="1"/>
</dbReference>
<dbReference type="AlphaFoldDB" id="A0A374NIH9"/>
<dbReference type="Gene3D" id="2.60.40.10">
    <property type="entry name" value="Immunoglobulins"/>
    <property type="match status" value="1"/>
</dbReference>
<dbReference type="Gene3D" id="2.40.440.10">
    <property type="entry name" value="L,D-transpeptidase catalytic domain-like"/>
    <property type="match status" value="1"/>
</dbReference>
<dbReference type="InterPro" id="IPR050979">
    <property type="entry name" value="LD-transpeptidase"/>
</dbReference>
<evidence type="ECO:0000256" key="5">
    <source>
        <dbReference type="ARBA" id="ARBA00023316"/>
    </source>
</evidence>
<feature type="active site" description="Nucleophile" evidence="6">
    <location>
        <position position="196"/>
    </location>
</feature>
<feature type="compositionally biased region" description="Basic and acidic residues" evidence="7">
    <location>
        <begin position="341"/>
        <end position="358"/>
    </location>
</feature>
<dbReference type="Proteomes" id="UP000262524">
    <property type="component" value="Unassembled WGS sequence"/>
</dbReference>
<evidence type="ECO:0000256" key="7">
    <source>
        <dbReference type="SAM" id="MobiDB-lite"/>
    </source>
</evidence>
<name>A0A374NIH9_9FIRM</name>
<dbReference type="InterPro" id="IPR032179">
    <property type="entry name" value="Cry22Aa_Ig-like"/>
</dbReference>
<evidence type="ECO:0000313" key="11">
    <source>
        <dbReference type="Proteomes" id="UP000262524"/>
    </source>
</evidence>
<dbReference type="GO" id="GO:0005576">
    <property type="term" value="C:extracellular region"/>
    <property type="evidence" value="ECO:0007669"/>
    <property type="project" value="TreeGrafter"/>
</dbReference>
<organism evidence="10 11">
    <name type="scientific">Anaerobutyricum hallii</name>
    <dbReference type="NCBI Taxonomy" id="39488"/>
    <lineage>
        <taxon>Bacteria</taxon>
        <taxon>Bacillati</taxon>
        <taxon>Bacillota</taxon>
        <taxon>Clostridia</taxon>
        <taxon>Lachnospirales</taxon>
        <taxon>Lachnospiraceae</taxon>
        <taxon>Anaerobutyricum</taxon>
    </lineage>
</organism>
<protein>
    <submittedName>
        <fullName evidence="10">L,D-transpeptidase</fullName>
    </submittedName>
</protein>